<dbReference type="InterPro" id="IPR011990">
    <property type="entry name" value="TPR-like_helical_dom_sf"/>
</dbReference>
<dbReference type="Gene3D" id="3.30.1430.10">
    <property type="match status" value="1"/>
</dbReference>
<dbReference type="InterPro" id="IPR000597">
    <property type="entry name" value="Ribosomal_uL3"/>
</dbReference>
<dbReference type="Gene3D" id="4.10.960.10">
    <property type="entry name" value="Ribosomal protein L3, domain 3"/>
    <property type="match status" value="1"/>
</dbReference>
<dbReference type="FunFam" id="2.40.30.10:FF:000351">
    <property type="entry name" value="Ribosomal protein L3"/>
    <property type="match status" value="1"/>
</dbReference>
<protein>
    <recommendedName>
        <fullName evidence="8">60S ribosomal protein L3</fullName>
    </recommendedName>
</protein>
<dbReference type="AlphaFoldDB" id="A0A4S4N569"/>
<dbReference type="EMBL" id="SGPM01000004">
    <property type="protein sequence ID" value="THH33595.1"/>
    <property type="molecule type" value="Genomic_DNA"/>
</dbReference>
<dbReference type="InterPro" id="IPR045077">
    <property type="entry name" value="L3_arc_euk"/>
</dbReference>
<dbReference type="FunFam" id="2.40.30.10:FF:000079">
    <property type="entry name" value="60S ribosomal protein L3"/>
    <property type="match status" value="1"/>
</dbReference>
<evidence type="ECO:0000256" key="2">
    <source>
        <dbReference type="ARBA" id="ARBA00022980"/>
    </source>
</evidence>
<dbReference type="FunFam" id="3.30.1430.10:FF:000001">
    <property type="entry name" value="60S ribosomal protein L3"/>
    <property type="match status" value="1"/>
</dbReference>
<evidence type="ECO:0000313" key="6">
    <source>
        <dbReference type="EMBL" id="THH33595.1"/>
    </source>
</evidence>
<feature type="compositionally biased region" description="Low complexity" evidence="5">
    <location>
        <begin position="427"/>
        <end position="437"/>
    </location>
</feature>
<dbReference type="SUPFAM" id="SSF50447">
    <property type="entry name" value="Translation proteins"/>
    <property type="match status" value="1"/>
</dbReference>
<accession>A0A4S4N569</accession>
<evidence type="ECO:0000256" key="5">
    <source>
        <dbReference type="SAM" id="MobiDB-lite"/>
    </source>
</evidence>
<evidence type="ECO:0000256" key="3">
    <source>
        <dbReference type="ARBA" id="ARBA00023274"/>
    </source>
</evidence>
<comment type="similarity">
    <text evidence="1 4">Belongs to the universal ribosomal protein uL3 family.</text>
</comment>
<dbReference type="InterPro" id="IPR009000">
    <property type="entry name" value="Transl_B-barrel_sf"/>
</dbReference>
<dbReference type="InterPro" id="IPR044892">
    <property type="entry name" value="Ribosomal_L3_dom_3_arc_sf"/>
</dbReference>
<evidence type="ECO:0000256" key="1">
    <source>
        <dbReference type="ARBA" id="ARBA00006540"/>
    </source>
</evidence>
<keyword evidence="2 4" id="KW-0689">Ribosomal protein</keyword>
<dbReference type="GO" id="GO:0006412">
    <property type="term" value="P:translation"/>
    <property type="evidence" value="ECO:0007669"/>
    <property type="project" value="InterPro"/>
</dbReference>
<keyword evidence="3 4" id="KW-0687">Ribonucleoprotein</keyword>
<evidence type="ECO:0000256" key="4">
    <source>
        <dbReference type="RuleBase" id="RU003905"/>
    </source>
</evidence>
<dbReference type="GO" id="GO:0003735">
    <property type="term" value="F:structural constituent of ribosome"/>
    <property type="evidence" value="ECO:0007669"/>
    <property type="project" value="InterPro"/>
</dbReference>
<dbReference type="OrthoDB" id="1611972at2759"/>
<feature type="region of interest" description="Disordered" evidence="5">
    <location>
        <begin position="385"/>
        <end position="442"/>
    </location>
</feature>
<feature type="compositionally biased region" description="Basic and acidic residues" evidence="5">
    <location>
        <begin position="394"/>
        <end position="422"/>
    </location>
</feature>
<organism evidence="6 7">
    <name type="scientific">Antrodiella citrinella</name>
    <dbReference type="NCBI Taxonomy" id="2447956"/>
    <lineage>
        <taxon>Eukaryota</taxon>
        <taxon>Fungi</taxon>
        <taxon>Dikarya</taxon>
        <taxon>Basidiomycota</taxon>
        <taxon>Agaricomycotina</taxon>
        <taxon>Agaricomycetes</taxon>
        <taxon>Polyporales</taxon>
        <taxon>Steccherinaceae</taxon>
        <taxon>Antrodiella</taxon>
    </lineage>
</organism>
<dbReference type="InterPro" id="IPR019926">
    <property type="entry name" value="Ribosomal_uL3_CS"/>
</dbReference>
<dbReference type="Pfam" id="PF00297">
    <property type="entry name" value="Ribosomal_L3"/>
    <property type="match status" value="1"/>
</dbReference>
<feature type="compositionally biased region" description="Low complexity" evidence="5">
    <location>
        <begin position="465"/>
        <end position="477"/>
    </location>
</feature>
<feature type="region of interest" description="Disordered" evidence="5">
    <location>
        <begin position="457"/>
        <end position="481"/>
    </location>
</feature>
<dbReference type="PANTHER" id="PTHR11363">
    <property type="entry name" value="60S RIBOSOMAL PROTEIN L3-RELATED"/>
    <property type="match status" value="1"/>
</dbReference>
<evidence type="ECO:0008006" key="8">
    <source>
        <dbReference type="Google" id="ProtNLM"/>
    </source>
</evidence>
<evidence type="ECO:0000313" key="7">
    <source>
        <dbReference type="Proteomes" id="UP000308730"/>
    </source>
</evidence>
<dbReference type="Gene3D" id="2.40.30.10">
    <property type="entry name" value="Translation factors"/>
    <property type="match status" value="1"/>
</dbReference>
<dbReference type="FunFam" id="4.10.960.10:FF:000001">
    <property type="entry name" value="60S ribosomal protein L3"/>
    <property type="match status" value="1"/>
</dbReference>
<dbReference type="PANTHER" id="PTHR11363:SF5">
    <property type="entry name" value="LARGE RIBOSOMAL SUBUNIT PROTEIN UL3"/>
    <property type="match status" value="1"/>
</dbReference>
<gene>
    <name evidence="6" type="ORF">EUX98_g571</name>
</gene>
<name>A0A4S4N569_9APHY</name>
<dbReference type="GO" id="GO:0003723">
    <property type="term" value="F:RNA binding"/>
    <property type="evidence" value="ECO:0007669"/>
    <property type="project" value="TreeGrafter"/>
</dbReference>
<comment type="caution">
    <text evidence="6">The sequence shown here is derived from an EMBL/GenBank/DDBJ whole genome shotgun (WGS) entry which is preliminary data.</text>
</comment>
<dbReference type="Gene3D" id="1.25.40.10">
    <property type="entry name" value="Tetratricopeptide repeat domain"/>
    <property type="match status" value="1"/>
</dbReference>
<dbReference type="PROSITE" id="PS00474">
    <property type="entry name" value="RIBOSOMAL_L3"/>
    <property type="match status" value="1"/>
</dbReference>
<sequence length="968" mass="109600">MSHRKYEAPRHGSLGFLPRKRAARHRGKVKSFPKDDSKKPVHLTAVMGYKAGMTHVVRDLDRPGSKMHKREIVEAVTVIETPPLIVVGVVGYVETPRGLRTLTTVWASHLSDELKRRFYKNWYRSKKKAFTRYAKKHAEDGGKSIARELERIRKYCTVVRVLAHTQIRKTGLTQKKAHLMEIQINGGSIPDKVEFAHGLFEKPVEVSSVFEQDEVVDVIAVTKGHGFEGVTHRWGTKKLPRKTHKGLRKVACIGAWHPSKVMFSVARAGQNGYHHRTELNKKIYRVGLATDDGNASTEHDITKKLITPMGGFPHYGIVKNDFLILKGSIPGTKKRVITIRKSLMVHTSRRDLEKVQLKFIDTSSKFGHGAFQTFEEKEVAHRRAKQVANHPKPAKVEDPLADKEKRVERGDVEERNQRRVEGKAVTQSPKQSKFRFQSQKKVKLPTRKPIERLQLFGHRPPRKPTSSVLTAATTTSVQHQTAKDGFVEHPIRAPEAFGISPHHLLTPLDEHGRAQAQAPPSSAPIEVVQLSSLQGGRKKPHEARARFRREHEFILATTQSLPKAWKAYQTLLSLPARPSRIKIPWEHLHRLTRLVVTQKPRTRELFIQLLSVIDTIRSSGGRIQAWQWNALMHFSAAGWRKAGSAEFKNALDIYNDMIYHRSPGTTFMPPDHHETRPIIRNVKPDGITLTTLLDIAVRTGDVDTIQHAINLHQSSGLPPNRVSLLIYLRHFTEKGDLEGIRRTIAQMSYKQFHFGIDGMNACLWAYGRNGLLDVATAVYTVLQARISPNVTPEAVAAAVAFLKHKEAIEVPIHIVPDKITYTALLQAYAYHGHLGRCLRVFVDFTIAVENSGRGRHQLMFATQKTVIYRAIFLGFARHGIPPMSDALRNSQSSEWTLEALEALFADFLTIPAQIDPGPQTLWWILVAFARTSNKDMQKLREVIQKLGERYPGNWGGRLTRLKEELFIS</sequence>
<dbReference type="Proteomes" id="UP000308730">
    <property type="component" value="Unassembled WGS sequence"/>
</dbReference>
<dbReference type="GO" id="GO:0022625">
    <property type="term" value="C:cytosolic large ribosomal subunit"/>
    <property type="evidence" value="ECO:0007669"/>
    <property type="project" value="TreeGrafter"/>
</dbReference>
<proteinExistence type="inferred from homology"/>
<dbReference type="FunFam" id="4.10.960.10:FF:000002">
    <property type="entry name" value="60S ribosomal protein L3"/>
    <property type="match status" value="1"/>
</dbReference>
<keyword evidence="7" id="KW-1185">Reference proteome</keyword>
<reference evidence="6 7" key="1">
    <citation type="submission" date="2019-02" db="EMBL/GenBank/DDBJ databases">
        <title>Genome sequencing of the rare red list fungi Antrodiella citrinella (Flaviporus citrinellus).</title>
        <authorList>
            <person name="Buettner E."/>
            <person name="Kellner H."/>
        </authorList>
    </citation>
    <scope>NUCLEOTIDE SEQUENCE [LARGE SCALE GENOMIC DNA]</scope>
    <source>
        <strain evidence="6 7">DSM 108506</strain>
    </source>
</reference>